<dbReference type="SUPFAM" id="SSF55729">
    <property type="entry name" value="Acyl-CoA N-acyltransferases (Nat)"/>
    <property type="match status" value="1"/>
</dbReference>
<sequence length="324" mass="36382">MGTKDDLIEKLDSIHTTELAAVRLSRNLGLGVYDVSNWCRSRILDPKTSVTLRGKNYLVHAPDAIITLNARTLTVTTAHGCGPRALDDRYPRWARDRKKTLKDGPATRGDPSEDPVVRRETKADRETVDKLYRTSFWNLHEPGCSEHYLVHIMREHPDLVHDLNLVLEVHGHIVGSIMYTRASISDETGAKRTALTLGPVCVHPGCRYQGFATRLMDHSLQKARDLGFGTVVVFGDPAIFVRQGFRSCKRVNMSLEDGTYPASMLVAQLAQGTLEGHRWTYRASPVREIDPADVEAYDATLETWEKAWEPSQEQHFILSSALLP</sequence>
<dbReference type="CDD" id="cd04301">
    <property type="entry name" value="NAT_SF"/>
    <property type="match status" value="1"/>
</dbReference>
<dbReference type="Pfam" id="PF12636">
    <property type="entry name" value="DUF3781"/>
    <property type="match status" value="1"/>
</dbReference>
<dbReference type="GO" id="GO:0016747">
    <property type="term" value="F:acyltransferase activity, transferring groups other than amino-acyl groups"/>
    <property type="evidence" value="ECO:0007669"/>
    <property type="project" value="InterPro"/>
</dbReference>
<feature type="region of interest" description="Disordered" evidence="1">
    <location>
        <begin position="97"/>
        <end position="123"/>
    </location>
</feature>
<dbReference type="InterPro" id="IPR016181">
    <property type="entry name" value="Acyl_CoA_acyltransferase"/>
</dbReference>
<dbReference type="Proteomes" id="UP000006851">
    <property type="component" value="Chromosome"/>
</dbReference>
<feature type="domain" description="N-acetyltransferase" evidence="2">
    <location>
        <begin position="115"/>
        <end position="267"/>
    </location>
</feature>
<dbReference type="RefSeq" id="WP_013709259.1">
    <property type="nucleotide sequence ID" value="NC_015389.1"/>
</dbReference>
<proteinExistence type="predicted"/>
<dbReference type="Gene3D" id="3.40.630.30">
    <property type="match status" value="1"/>
</dbReference>
<reference evidence="4" key="1">
    <citation type="journal article" date="2013" name="Stand. Genomic Sci.">
        <title>Complete genome sequence of Coriobacterium glomerans type strain (PW2(T)) from the midgut of Pyrrhocoris apterus L. (red soldier bug).</title>
        <authorList>
            <person name="Stackebrandt E."/>
            <person name="Zeytun A."/>
            <person name="Lapidus A."/>
            <person name="Nolan M."/>
            <person name="Lucas S."/>
            <person name="Hammon N."/>
            <person name="Deshpande S."/>
            <person name="Cheng J.F."/>
            <person name="Tapia R."/>
            <person name="Goodwin L.A."/>
            <person name="Pitluck S."/>
            <person name="Liolios K."/>
            <person name="Pagani I."/>
            <person name="Ivanova N."/>
            <person name="Mavromatis K."/>
            <person name="Mikhailova N."/>
            <person name="Huntemann M."/>
            <person name="Pati A."/>
            <person name="Chen A."/>
            <person name="Palaniappan K."/>
            <person name="Chang Y.J."/>
            <person name="Land M."/>
            <person name="Hauser L."/>
            <person name="Rohde M."/>
            <person name="Pukall R."/>
            <person name="Goker M."/>
            <person name="Detter J.C."/>
            <person name="Woyke T."/>
            <person name="Bristow J."/>
            <person name="Eisen J.A."/>
            <person name="Markowitz V."/>
            <person name="Hugenholtz P."/>
            <person name="Kyrpides N.C."/>
            <person name="Klenk H.P."/>
        </authorList>
    </citation>
    <scope>NUCLEOTIDE SEQUENCE</scope>
    <source>
        <strain evidence="4">ATCC 49209 / DSM 20642 / JCM 10262 / PW2</strain>
    </source>
</reference>
<evidence type="ECO:0000313" key="4">
    <source>
        <dbReference type="Proteomes" id="UP000006851"/>
    </source>
</evidence>
<protein>
    <submittedName>
        <fullName evidence="3">GCN5-related N-acetyltransferase</fullName>
    </submittedName>
</protein>
<evidence type="ECO:0000313" key="3">
    <source>
        <dbReference type="EMBL" id="AEB07517.1"/>
    </source>
</evidence>
<name>F2NAR1_CORGP</name>
<dbReference type="EMBL" id="CP002628">
    <property type="protein sequence ID" value="AEB07517.1"/>
    <property type="molecule type" value="Genomic_DNA"/>
</dbReference>
<dbReference type="STRING" id="700015.Corgl_1416"/>
<dbReference type="InterPro" id="IPR024229">
    <property type="entry name" value="DUF3781"/>
</dbReference>
<evidence type="ECO:0000256" key="1">
    <source>
        <dbReference type="SAM" id="MobiDB-lite"/>
    </source>
</evidence>
<keyword evidence="4" id="KW-1185">Reference proteome</keyword>
<dbReference type="KEGG" id="cgo:Corgl_1416"/>
<gene>
    <name evidence="3" type="ordered locus">Corgl_1416</name>
</gene>
<dbReference type="eggNOG" id="COG3153">
    <property type="taxonomic scope" value="Bacteria"/>
</dbReference>
<accession>F2NAR1</accession>
<organism evidence="3 4">
    <name type="scientific">Coriobacterium glomerans (strain ATCC 49209 / DSM 20642 / JCM 10262 / PW2)</name>
    <dbReference type="NCBI Taxonomy" id="700015"/>
    <lineage>
        <taxon>Bacteria</taxon>
        <taxon>Bacillati</taxon>
        <taxon>Actinomycetota</taxon>
        <taxon>Coriobacteriia</taxon>
        <taxon>Coriobacteriales</taxon>
        <taxon>Coriobacteriaceae</taxon>
        <taxon>Coriobacterium</taxon>
    </lineage>
</organism>
<dbReference type="InterPro" id="IPR000182">
    <property type="entry name" value="GNAT_dom"/>
</dbReference>
<dbReference type="HOGENOM" id="CLU_857156_0_0_11"/>
<evidence type="ECO:0000259" key="2">
    <source>
        <dbReference type="PROSITE" id="PS51186"/>
    </source>
</evidence>
<dbReference type="Pfam" id="PF00583">
    <property type="entry name" value="Acetyltransf_1"/>
    <property type="match status" value="1"/>
</dbReference>
<dbReference type="AlphaFoldDB" id="F2NAR1"/>
<dbReference type="PROSITE" id="PS51186">
    <property type="entry name" value="GNAT"/>
    <property type="match status" value="1"/>
</dbReference>